<reference evidence="3 4" key="1">
    <citation type="submission" date="2024-01" db="EMBL/GenBank/DDBJ databases">
        <title>A telomere-to-telomere, gap-free genome of sweet tea (Lithocarpus litseifolius).</title>
        <authorList>
            <person name="Zhou J."/>
        </authorList>
    </citation>
    <scope>NUCLEOTIDE SEQUENCE [LARGE SCALE GENOMIC DNA]</scope>
    <source>
        <strain evidence="3">Zhou-2022a</strain>
        <tissue evidence="3">Leaf</tissue>
    </source>
</reference>
<comment type="caution">
    <text evidence="3">The sequence shown here is derived from an EMBL/GenBank/DDBJ whole genome shotgun (WGS) entry which is preliminary data.</text>
</comment>
<feature type="compositionally biased region" description="Low complexity" evidence="2">
    <location>
        <begin position="357"/>
        <end position="368"/>
    </location>
</feature>
<organism evidence="3 4">
    <name type="scientific">Lithocarpus litseifolius</name>
    <dbReference type="NCBI Taxonomy" id="425828"/>
    <lineage>
        <taxon>Eukaryota</taxon>
        <taxon>Viridiplantae</taxon>
        <taxon>Streptophyta</taxon>
        <taxon>Embryophyta</taxon>
        <taxon>Tracheophyta</taxon>
        <taxon>Spermatophyta</taxon>
        <taxon>Magnoliopsida</taxon>
        <taxon>eudicotyledons</taxon>
        <taxon>Gunneridae</taxon>
        <taxon>Pentapetalae</taxon>
        <taxon>rosids</taxon>
        <taxon>fabids</taxon>
        <taxon>Fagales</taxon>
        <taxon>Fagaceae</taxon>
        <taxon>Lithocarpus</taxon>
    </lineage>
</organism>
<protein>
    <recommendedName>
        <fullName evidence="5">Sec1 family domain-containing protein MIP3</fullName>
    </recommendedName>
</protein>
<dbReference type="SUPFAM" id="SSF56815">
    <property type="entry name" value="Sec1/munc18-like (SM) proteins"/>
    <property type="match status" value="2"/>
</dbReference>
<gene>
    <name evidence="3" type="ORF">SO802_015915</name>
</gene>
<dbReference type="AlphaFoldDB" id="A0AAW2CWC6"/>
<dbReference type="InterPro" id="IPR027482">
    <property type="entry name" value="Sec1-like_dom2"/>
</dbReference>
<proteinExistence type="inferred from homology"/>
<evidence type="ECO:0000313" key="4">
    <source>
        <dbReference type="Proteomes" id="UP001459277"/>
    </source>
</evidence>
<evidence type="ECO:0000313" key="3">
    <source>
        <dbReference type="EMBL" id="KAL0002134.1"/>
    </source>
</evidence>
<evidence type="ECO:0008006" key="5">
    <source>
        <dbReference type="Google" id="ProtNLM"/>
    </source>
</evidence>
<dbReference type="PANTHER" id="PTHR11679">
    <property type="entry name" value="VESICLE PROTEIN SORTING-ASSOCIATED"/>
    <property type="match status" value="1"/>
</dbReference>
<evidence type="ECO:0000256" key="2">
    <source>
        <dbReference type="SAM" id="MobiDB-lite"/>
    </source>
</evidence>
<feature type="region of interest" description="Disordered" evidence="2">
    <location>
        <begin position="353"/>
        <end position="376"/>
    </location>
</feature>
<dbReference type="Gene3D" id="3.40.50.1910">
    <property type="match status" value="2"/>
</dbReference>
<comment type="similarity">
    <text evidence="1">Belongs to the STXBP/unc-18/SEC1 family.</text>
</comment>
<dbReference type="InterPro" id="IPR036045">
    <property type="entry name" value="Sec1-like_sf"/>
</dbReference>
<dbReference type="EMBL" id="JAZDWU010000005">
    <property type="protein sequence ID" value="KAL0002134.1"/>
    <property type="molecule type" value="Genomic_DNA"/>
</dbReference>
<dbReference type="InterPro" id="IPR001619">
    <property type="entry name" value="Sec1-like"/>
</dbReference>
<name>A0AAW2CWC6_9ROSI</name>
<dbReference type="Proteomes" id="UP001459277">
    <property type="component" value="Unassembled WGS sequence"/>
</dbReference>
<sequence>MALVDVTKSCIDSIRQISEHIEDATLYLDAGSTESFQFIGAFPVLLDLGVRAVCSLENMCSLDAVVDWNSKSDAAKKIVVITSRLLSDAHRYILRCLSTHQGVRRCIIFTSISEISHSAYPDSPLGPDAFHEYESLLVQDYEELVKKAETKSTQPEDKSLQDNLPFEDEGWSRLTSSEEGFPRIEASSSGRDIYNNNLIGHAEDVGQKLVVSVHHFPMLLCPFSPRVFVLPSEGSIAEAYVSAEHEDSLSPGLPPLSTGLPSDGDDVPPGATLTAHFIYHLAAKMELKMEIFSIGDLSKTVGKILTDMSSLYDVGRRRRSAGLLLIDRTLDLLTPCCHGDSLVDRMFSSLPHRERATSSTQTKGSQTQLKHGPSKLQRTPLDVQIPLQKILGEEDCKIDNFQLLESIEAFLCAWDSCNSASQIVDLTNLSNKVNDKRLLHSEIELFSGSFVSTENFRGTPYLEAIMDRRTKDGGILVKKWLQETLRRENMTVNVKSRPGYVTKSELQPMIKALANSQPSLMRNKGIIQFAAATLVALDESHCATWDAFISAEKILTASAGDTTQSLAAQIGDLVNKSALVGSHGQKNGKIEPSHGVLSFQDALLLTITGYILAGENFPTSGSDGPFSWQEEHLLKEAIVDAILENPSIAKLEFLHGLREVLEANLNRVRSEKTKEVSSNQLEIDDFDDDQWASWGDEDADNYNNKEQVYGDMQLKLELRDRVDNLFKFLHKLSSLKRRNLPLRDGTLSLESNFSGDPDTSKGLLHKLLTRVLGKYDVSGLEYHSSTVGRLFKSGFGRFGLGQAKPSLADQNVILVFVIGGINGLEVREAQEALSESGRPEIELLLGGTTFLTPDDMLDLLMGDSSYFNPLIGKR</sequence>
<accession>A0AAW2CWC6</accession>
<dbReference type="GO" id="GO:0016192">
    <property type="term" value="P:vesicle-mediated transport"/>
    <property type="evidence" value="ECO:0007669"/>
    <property type="project" value="InterPro"/>
</dbReference>
<keyword evidence="4" id="KW-1185">Reference proteome</keyword>
<evidence type="ECO:0000256" key="1">
    <source>
        <dbReference type="ARBA" id="ARBA00009884"/>
    </source>
</evidence>